<protein>
    <submittedName>
        <fullName evidence="16">BK_channel_a domain-containing protein</fullName>
    </submittedName>
</protein>
<dbReference type="Proteomes" id="UP000050761">
    <property type="component" value="Unassembled WGS sequence"/>
</dbReference>
<dbReference type="GO" id="GO:0016020">
    <property type="term" value="C:membrane"/>
    <property type="evidence" value="ECO:0007669"/>
    <property type="project" value="UniProtKB-SubCell"/>
</dbReference>
<evidence type="ECO:0000256" key="8">
    <source>
        <dbReference type="ARBA" id="ARBA00023065"/>
    </source>
</evidence>
<dbReference type="AlphaFoldDB" id="A0A183F565"/>
<evidence type="ECO:0000256" key="1">
    <source>
        <dbReference type="ARBA" id="ARBA00004141"/>
    </source>
</evidence>
<evidence type="ECO:0000256" key="9">
    <source>
        <dbReference type="ARBA" id="ARBA00023136"/>
    </source>
</evidence>
<keyword evidence="8 13" id="KW-0406">Ion transport</keyword>
<evidence type="ECO:0000256" key="7">
    <source>
        <dbReference type="ARBA" id="ARBA00023053"/>
    </source>
</evidence>
<evidence type="ECO:0000256" key="2">
    <source>
        <dbReference type="ARBA" id="ARBA00007193"/>
    </source>
</evidence>
<dbReference type="InterPro" id="IPR001873">
    <property type="entry name" value="ENaC"/>
</dbReference>
<keyword evidence="5 13" id="KW-0812">Transmembrane</keyword>
<keyword evidence="11 13" id="KW-0739">Sodium transport</keyword>
<dbReference type="Pfam" id="PF00858">
    <property type="entry name" value="ASC"/>
    <property type="match status" value="1"/>
</dbReference>
<feature type="transmembrane region" description="Helical" evidence="14">
    <location>
        <begin position="47"/>
        <end position="64"/>
    </location>
</feature>
<keyword evidence="10" id="KW-0325">Glycoprotein</keyword>
<evidence type="ECO:0000256" key="10">
    <source>
        <dbReference type="ARBA" id="ARBA00023180"/>
    </source>
</evidence>
<evidence type="ECO:0000256" key="6">
    <source>
        <dbReference type="ARBA" id="ARBA00022989"/>
    </source>
</evidence>
<evidence type="ECO:0000256" key="11">
    <source>
        <dbReference type="ARBA" id="ARBA00023201"/>
    </source>
</evidence>
<name>A0A183F565_HELPZ</name>
<reference evidence="16" key="1">
    <citation type="submission" date="2019-09" db="UniProtKB">
        <authorList>
            <consortium name="WormBaseParasite"/>
        </authorList>
    </citation>
    <scope>IDENTIFICATION</scope>
</reference>
<keyword evidence="6 14" id="KW-1133">Transmembrane helix</keyword>
<keyword evidence="12 13" id="KW-0407">Ion channel</keyword>
<evidence type="ECO:0000256" key="3">
    <source>
        <dbReference type="ARBA" id="ARBA00022448"/>
    </source>
</evidence>
<evidence type="ECO:0000256" key="13">
    <source>
        <dbReference type="RuleBase" id="RU000679"/>
    </source>
</evidence>
<keyword evidence="15" id="KW-1185">Reference proteome</keyword>
<evidence type="ECO:0000256" key="14">
    <source>
        <dbReference type="SAM" id="Phobius"/>
    </source>
</evidence>
<keyword evidence="4 13" id="KW-0894">Sodium channel</keyword>
<evidence type="ECO:0000256" key="12">
    <source>
        <dbReference type="ARBA" id="ARBA00023303"/>
    </source>
</evidence>
<evidence type="ECO:0000256" key="5">
    <source>
        <dbReference type="ARBA" id="ARBA00022692"/>
    </source>
</evidence>
<comment type="similarity">
    <text evidence="2 13">Belongs to the amiloride-sensitive sodium channel (TC 1.A.6) family.</text>
</comment>
<dbReference type="GO" id="GO:0005272">
    <property type="term" value="F:sodium channel activity"/>
    <property type="evidence" value="ECO:0007669"/>
    <property type="project" value="UniProtKB-KW"/>
</dbReference>
<proteinExistence type="inferred from homology"/>
<keyword evidence="9 14" id="KW-0472">Membrane</keyword>
<evidence type="ECO:0000256" key="4">
    <source>
        <dbReference type="ARBA" id="ARBA00022461"/>
    </source>
</evidence>
<keyword evidence="7" id="KW-0915">Sodium</keyword>
<organism evidence="15 16">
    <name type="scientific">Heligmosomoides polygyrus</name>
    <name type="common">Parasitic roundworm</name>
    <dbReference type="NCBI Taxonomy" id="6339"/>
    <lineage>
        <taxon>Eukaryota</taxon>
        <taxon>Metazoa</taxon>
        <taxon>Ecdysozoa</taxon>
        <taxon>Nematoda</taxon>
        <taxon>Chromadorea</taxon>
        <taxon>Rhabditida</taxon>
        <taxon>Rhabditina</taxon>
        <taxon>Rhabditomorpha</taxon>
        <taxon>Strongyloidea</taxon>
        <taxon>Heligmosomidae</taxon>
        <taxon>Heligmosomoides</taxon>
    </lineage>
</organism>
<evidence type="ECO:0000313" key="16">
    <source>
        <dbReference type="WBParaSite" id="HPBE_0000130701-mRNA-1"/>
    </source>
</evidence>
<keyword evidence="3 13" id="KW-0813">Transport</keyword>
<comment type="subcellular location">
    <subcellularLocation>
        <location evidence="1">Membrane</location>
        <topology evidence="1">Multi-pass membrane protein</topology>
    </subcellularLocation>
</comment>
<dbReference type="WBParaSite" id="HPBE_0000130701-mRNA-1">
    <property type="protein sequence ID" value="HPBE_0000130701-mRNA-1"/>
    <property type="gene ID" value="HPBE_0000130701"/>
</dbReference>
<accession>A0A183F565</accession>
<evidence type="ECO:0000313" key="15">
    <source>
        <dbReference type="Proteomes" id="UP000050761"/>
    </source>
</evidence>
<sequence length="111" mass="12643">LESEPNTENSTDPVKVAKFACNCRYPWLRELHGLSTLMMSNSIDEKVFWTAIIIVCGTASVFFADSIMEEFMENQFSTRITIIPVKKLKYPTLVFCPKNGDNIHLEPLLRG</sequence>